<name>A0A564U8K1_9FIRM</name>
<proteinExistence type="predicted"/>
<dbReference type="Proteomes" id="UP000358366">
    <property type="component" value="Unassembled WGS sequence"/>
</dbReference>
<evidence type="ECO:0000313" key="1">
    <source>
        <dbReference type="EMBL" id="VUX15867.1"/>
    </source>
</evidence>
<protein>
    <submittedName>
        <fullName evidence="1">Uncharacterized protein</fullName>
    </submittedName>
</protein>
<reference evidence="1 2" key="1">
    <citation type="submission" date="2019-07" db="EMBL/GenBank/DDBJ databases">
        <authorList>
            <person name="Hibberd C M."/>
            <person name="Gehrig L. J."/>
            <person name="Chang H.-W."/>
            <person name="Venkatesh S."/>
        </authorList>
    </citation>
    <scope>NUCLEOTIDE SEQUENCE [LARGE SCALE GENOMIC DNA]</scope>
    <source>
        <strain evidence="1">Dorea_formicigenerans_SSTS_Bg7063</strain>
    </source>
</reference>
<evidence type="ECO:0000313" key="2">
    <source>
        <dbReference type="Proteomes" id="UP000358366"/>
    </source>
</evidence>
<accession>A0A564U8K1</accession>
<organism evidence="1 2">
    <name type="scientific">Dorea formicigenerans</name>
    <dbReference type="NCBI Taxonomy" id="39486"/>
    <lineage>
        <taxon>Bacteria</taxon>
        <taxon>Bacillati</taxon>
        <taxon>Bacillota</taxon>
        <taxon>Clostridia</taxon>
        <taxon>Lachnospirales</taxon>
        <taxon>Lachnospiraceae</taxon>
        <taxon>Dorea</taxon>
    </lineage>
</organism>
<dbReference type="AlphaFoldDB" id="A0A564U8K1"/>
<sequence>MFTSVFGISIKYETWNHQDSLPVYIAGSYDFHTAYIGNRQLRGVRPFLSNKYDITKHKRYKELADFNKNNAFDVEKYLAHRLVMSEDTEFVLYLPQL</sequence>
<gene>
    <name evidence="1" type="ORF">DFSSTS7063_02245</name>
</gene>
<dbReference type="RefSeq" id="WP_242978933.1">
    <property type="nucleotide sequence ID" value="NZ_CABHNI010000041.1"/>
</dbReference>
<dbReference type="EMBL" id="CABHNI010000041">
    <property type="protein sequence ID" value="VUX15867.1"/>
    <property type="molecule type" value="Genomic_DNA"/>
</dbReference>